<evidence type="ECO:0000313" key="2">
    <source>
        <dbReference type="EMBL" id="CAA9478951.1"/>
    </source>
</evidence>
<name>A0A6J4RZ40_9ACTN</name>
<dbReference type="AlphaFoldDB" id="A0A6J4RZ40"/>
<organism evidence="2">
    <name type="scientific">uncultured Solirubrobacteraceae bacterium</name>
    <dbReference type="NCBI Taxonomy" id="1162706"/>
    <lineage>
        <taxon>Bacteria</taxon>
        <taxon>Bacillati</taxon>
        <taxon>Actinomycetota</taxon>
        <taxon>Thermoleophilia</taxon>
        <taxon>Solirubrobacterales</taxon>
        <taxon>Solirubrobacteraceae</taxon>
        <taxon>environmental samples</taxon>
    </lineage>
</organism>
<sequence length="35" mass="4684">EWRIRRRALRQHRGDRRRPPGQRRHRRRQVRRFLL</sequence>
<protein>
    <submittedName>
        <fullName evidence="2">Uncharacterized protein</fullName>
    </submittedName>
</protein>
<evidence type="ECO:0000256" key="1">
    <source>
        <dbReference type="SAM" id="MobiDB-lite"/>
    </source>
</evidence>
<feature type="non-terminal residue" evidence="2">
    <location>
        <position position="35"/>
    </location>
</feature>
<reference evidence="2" key="1">
    <citation type="submission" date="2020-02" db="EMBL/GenBank/DDBJ databases">
        <authorList>
            <person name="Meier V. D."/>
        </authorList>
    </citation>
    <scope>NUCLEOTIDE SEQUENCE</scope>
    <source>
        <strain evidence="2">AVDCRST_MAG53</strain>
    </source>
</reference>
<gene>
    <name evidence="2" type="ORF">AVDCRST_MAG53-645</name>
</gene>
<feature type="non-terminal residue" evidence="2">
    <location>
        <position position="1"/>
    </location>
</feature>
<proteinExistence type="predicted"/>
<feature type="region of interest" description="Disordered" evidence="1">
    <location>
        <begin position="1"/>
        <end position="35"/>
    </location>
</feature>
<accession>A0A6J4RZ40</accession>
<dbReference type="EMBL" id="CADCVR010000019">
    <property type="protein sequence ID" value="CAA9478951.1"/>
    <property type="molecule type" value="Genomic_DNA"/>
</dbReference>